<dbReference type="OrthoDB" id="1422031at2"/>
<comment type="caution">
    <text evidence="2">The sequence shown here is derived from an EMBL/GenBank/DDBJ whole genome shotgun (WGS) entry which is preliminary data.</text>
</comment>
<feature type="domain" description="Copper-binding protein MbnP-like" evidence="1">
    <location>
        <begin position="37"/>
        <end position="233"/>
    </location>
</feature>
<accession>A0A2W2AXX9</accession>
<protein>
    <recommendedName>
        <fullName evidence="1">Copper-binding protein MbnP-like domain-containing protein</fullName>
    </recommendedName>
</protein>
<organism evidence="2 3">
    <name type="scientific">Taibaiella soli</name>
    <dbReference type="NCBI Taxonomy" id="1649169"/>
    <lineage>
        <taxon>Bacteria</taxon>
        <taxon>Pseudomonadati</taxon>
        <taxon>Bacteroidota</taxon>
        <taxon>Chitinophagia</taxon>
        <taxon>Chitinophagales</taxon>
        <taxon>Chitinophagaceae</taxon>
        <taxon>Taibaiella</taxon>
    </lineage>
</organism>
<dbReference type="PROSITE" id="PS51257">
    <property type="entry name" value="PROKAR_LIPOPROTEIN"/>
    <property type="match status" value="1"/>
</dbReference>
<proteinExistence type="predicted"/>
<name>A0A2W2AXX9_9BACT</name>
<dbReference type="Proteomes" id="UP000248745">
    <property type="component" value="Unassembled WGS sequence"/>
</dbReference>
<evidence type="ECO:0000313" key="3">
    <source>
        <dbReference type="Proteomes" id="UP000248745"/>
    </source>
</evidence>
<dbReference type="Pfam" id="PF20243">
    <property type="entry name" value="MbnP"/>
    <property type="match status" value="1"/>
</dbReference>
<dbReference type="RefSeq" id="WP_110998917.1">
    <property type="nucleotide sequence ID" value="NZ_QKTW01000016.1"/>
</dbReference>
<dbReference type="InterPro" id="IPR046863">
    <property type="entry name" value="MbnP-like_dom"/>
</dbReference>
<gene>
    <name evidence="2" type="ORF">DN068_10755</name>
</gene>
<evidence type="ECO:0000259" key="1">
    <source>
        <dbReference type="Pfam" id="PF20243"/>
    </source>
</evidence>
<keyword evidence="3" id="KW-1185">Reference proteome</keyword>
<dbReference type="EMBL" id="QKTW01000016">
    <property type="protein sequence ID" value="PZF72884.1"/>
    <property type="molecule type" value="Genomic_DNA"/>
</dbReference>
<reference evidence="2 3" key="1">
    <citation type="submission" date="2018-06" db="EMBL/GenBank/DDBJ databases">
        <title>Mucibacter soli gen. nov., sp. nov., a new member of the family Chitinophagaceae producing mucin.</title>
        <authorList>
            <person name="Kim M.-K."/>
            <person name="Park S."/>
            <person name="Kim T.-S."/>
            <person name="Joung Y."/>
            <person name="Han J.-H."/>
            <person name="Kim S.B."/>
        </authorList>
    </citation>
    <scope>NUCLEOTIDE SEQUENCE [LARGE SCALE GENOMIC DNA]</scope>
    <source>
        <strain evidence="2 3">R1-15</strain>
    </source>
</reference>
<dbReference type="AlphaFoldDB" id="A0A2W2AXX9"/>
<evidence type="ECO:0000313" key="2">
    <source>
        <dbReference type="EMBL" id="PZF72884.1"/>
    </source>
</evidence>
<sequence>MKQILTILTVAAAFTLAGTSCKKNDDNNNNTTSVDSGSVYIHLHTNIDSNEVDDYGTAYPDANGRQISLSKAQLYLSNIRMIKTDGTQYALPNAVIILKDLETESYFLAKVPTGSYKSIMFNVGLDAATNAKTPTATDSALNHSDMWFGSSAQPDGYVFVDLEGSVDTTAGGNGSTALMQPFTYKIGTNGHLNTVTMPDHTPVYSIAKDQSQFVHIIIDYSKLLSGVSLNNSANLSVKTAADNNSAVSNTISSNVPSMFKYEE</sequence>